<accession>A0A382KW38</accession>
<feature type="non-terminal residue" evidence="1">
    <location>
        <position position="82"/>
    </location>
</feature>
<organism evidence="1">
    <name type="scientific">marine metagenome</name>
    <dbReference type="NCBI Taxonomy" id="408172"/>
    <lineage>
        <taxon>unclassified sequences</taxon>
        <taxon>metagenomes</taxon>
        <taxon>ecological metagenomes</taxon>
    </lineage>
</organism>
<dbReference type="AlphaFoldDB" id="A0A382KW38"/>
<reference evidence="1" key="1">
    <citation type="submission" date="2018-05" db="EMBL/GenBank/DDBJ databases">
        <authorList>
            <person name="Lanie J.A."/>
            <person name="Ng W.-L."/>
            <person name="Kazmierczak K.M."/>
            <person name="Andrzejewski T.M."/>
            <person name="Davidsen T.M."/>
            <person name="Wayne K.J."/>
            <person name="Tettelin H."/>
            <person name="Glass J.I."/>
            <person name="Rusch D."/>
            <person name="Podicherti R."/>
            <person name="Tsui H.-C.T."/>
            <person name="Winkler M.E."/>
        </authorList>
    </citation>
    <scope>NUCLEOTIDE SEQUENCE</scope>
</reference>
<protein>
    <submittedName>
        <fullName evidence="1">Uncharacterized protein</fullName>
    </submittedName>
</protein>
<gene>
    <name evidence="1" type="ORF">METZ01_LOCUS281383</name>
</gene>
<name>A0A382KW38_9ZZZZ</name>
<evidence type="ECO:0000313" key="1">
    <source>
        <dbReference type="EMBL" id="SVC28529.1"/>
    </source>
</evidence>
<proteinExistence type="predicted"/>
<sequence length="82" mass="8982">MGNLNNVYGDVMPYNAPHTAGPGFWALRQDHDCEFEVSVAEVPGGVAVRKGIECLVISEHRVEHGRSPTLSFGRMPDGWTKS</sequence>
<dbReference type="EMBL" id="UINC01083127">
    <property type="protein sequence ID" value="SVC28529.1"/>
    <property type="molecule type" value="Genomic_DNA"/>
</dbReference>